<organism evidence="1 2">
    <name type="scientific">Caerostris darwini</name>
    <dbReference type="NCBI Taxonomy" id="1538125"/>
    <lineage>
        <taxon>Eukaryota</taxon>
        <taxon>Metazoa</taxon>
        <taxon>Ecdysozoa</taxon>
        <taxon>Arthropoda</taxon>
        <taxon>Chelicerata</taxon>
        <taxon>Arachnida</taxon>
        <taxon>Araneae</taxon>
        <taxon>Araneomorphae</taxon>
        <taxon>Entelegynae</taxon>
        <taxon>Araneoidea</taxon>
        <taxon>Araneidae</taxon>
        <taxon>Caerostris</taxon>
    </lineage>
</organism>
<protein>
    <submittedName>
        <fullName evidence="1">Uncharacterized protein</fullName>
    </submittedName>
</protein>
<dbReference type="AlphaFoldDB" id="A0AAV4U2M8"/>
<keyword evidence="2" id="KW-1185">Reference proteome</keyword>
<reference evidence="1 2" key="1">
    <citation type="submission" date="2021-06" db="EMBL/GenBank/DDBJ databases">
        <title>Caerostris darwini draft genome.</title>
        <authorList>
            <person name="Kono N."/>
            <person name="Arakawa K."/>
        </authorList>
    </citation>
    <scope>NUCLEOTIDE SEQUENCE [LARGE SCALE GENOMIC DNA]</scope>
</reference>
<gene>
    <name evidence="1" type="ORF">CDAR_611551</name>
</gene>
<name>A0AAV4U2M8_9ARAC</name>
<dbReference type="EMBL" id="BPLQ01010629">
    <property type="protein sequence ID" value="GIY52058.1"/>
    <property type="molecule type" value="Genomic_DNA"/>
</dbReference>
<accession>A0AAV4U2M8</accession>
<dbReference type="Proteomes" id="UP001054837">
    <property type="component" value="Unassembled WGS sequence"/>
</dbReference>
<comment type="caution">
    <text evidence="1">The sequence shown here is derived from an EMBL/GenBank/DDBJ whole genome shotgun (WGS) entry which is preliminary data.</text>
</comment>
<proteinExistence type="predicted"/>
<evidence type="ECO:0000313" key="2">
    <source>
        <dbReference type="Proteomes" id="UP001054837"/>
    </source>
</evidence>
<sequence length="95" mass="10723">MLKNDHFATVMFLIPGGGKNLINLRESQYQIFLFDINIQDIYDNYGAAVSAIKALILELSATLVKIFVEVFEKLTVIDFSPNNFIRLEVNANNSP</sequence>
<evidence type="ECO:0000313" key="1">
    <source>
        <dbReference type="EMBL" id="GIY52058.1"/>
    </source>
</evidence>